<proteinExistence type="predicted"/>
<feature type="non-terminal residue" evidence="2">
    <location>
        <position position="32"/>
    </location>
</feature>
<dbReference type="EMBL" id="LAZR01038257">
    <property type="protein sequence ID" value="KKL20033.1"/>
    <property type="molecule type" value="Genomic_DNA"/>
</dbReference>
<feature type="compositionally biased region" description="Basic residues" evidence="1">
    <location>
        <begin position="9"/>
        <end position="25"/>
    </location>
</feature>
<accession>A0A0F9E7J4</accession>
<dbReference type="EMBL" id="LAZR01022287">
    <property type="protein sequence ID" value="KKL82400.1"/>
    <property type="molecule type" value="Genomic_DNA"/>
</dbReference>
<evidence type="ECO:0000313" key="2">
    <source>
        <dbReference type="EMBL" id="KKL20033.1"/>
    </source>
</evidence>
<name>A0A0F9E7J4_9ZZZZ</name>
<dbReference type="AlphaFoldDB" id="A0A0F9E7J4"/>
<organism evidence="2">
    <name type="scientific">marine sediment metagenome</name>
    <dbReference type="NCBI Taxonomy" id="412755"/>
    <lineage>
        <taxon>unclassified sequences</taxon>
        <taxon>metagenomes</taxon>
        <taxon>ecological metagenomes</taxon>
    </lineage>
</organism>
<protein>
    <submittedName>
        <fullName evidence="2">Uncharacterized protein</fullName>
    </submittedName>
</protein>
<feature type="region of interest" description="Disordered" evidence="1">
    <location>
        <begin position="1"/>
        <end position="32"/>
    </location>
</feature>
<sequence>MLTLERTVASKRRLRRRQCRRKTRYASKQEAR</sequence>
<evidence type="ECO:0000313" key="3">
    <source>
        <dbReference type="EMBL" id="KKL82400.1"/>
    </source>
</evidence>
<gene>
    <name evidence="3" type="ORF">LCGC14_1985090</name>
    <name evidence="2" type="ORF">LCGC14_2459550</name>
</gene>
<reference evidence="2" key="1">
    <citation type="journal article" date="2015" name="Nature">
        <title>Complex archaea that bridge the gap between prokaryotes and eukaryotes.</title>
        <authorList>
            <person name="Spang A."/>
            <person name="Saw J.H."/>
            <person name="Jorgensen S.L."/>
            <person name="Zaremba-Niedzwiedzka K."/>
            <person name="Martijn J."/>
            <person name="Lind A.E."/>
            <person name="van Eijk R."/>
            <person name="Schleper C."/>
            <person name="Guy L."/>
            <person name="Ettema T.J."/>
        </authorList>
    </citation>
    <scope>NUCLEOTIDE SEQUENCE</scope>
</reference>
<evidence type="ECO:0000256" key="1">
    <source>
        <dbReference type="SAM" id="MobiDB-lite"/>
    </source>
</evidence>
<comment type="caution">
    <text evidence="2">The sequence shown here is derived from an EMBL/GenBank/DDBJ whole genome shotgun (WGS) entry which is preliminary data.</text>
</comment>